<feature type="coiled-coil region" evidence="1">
    <location>
        <begin position="35"/>
        <end position="76"/>
    </location>
</feature>
<dbReference type="Proteomes" id="UP000007819">
    <property type="component" value="Chromosome X"/>
</dbReference>
<evidence type="ECO:0000256" key="2">
    <source>
        <dbReference type="SAM" id="MobiDB-lite"/>
    </source>
</evidence>
<protein>
    <submittedName>
        <fullName evidence="3">Uncharacterized protein</fullName>
    </submittedName>
</protein>
<keyword evidence="4" id="KW-1185">Reference proteome</keyword>
<dbReference type="RefSeq" id="XP_008181593.1">
    <property type="nucleotide sequence ID" value="XM_008183371.1"/>
</dbReference>
<dbReference type="AlphaFoldDB" id="A0A8R2F8R4"/>
<evidence type="ECO:0000256" key="1">
    <source>
        <dbReference type="SAM" id="Coils"/>
    </source>
</evidence>
<sequence length="258" mass="29361">MAGEALAEHVGIRGTKEPSDREPADVYYESVIAERNELRKENDDLIYKCSELDADNNLLRIEINKKEKEKTDIREKYKDDETLANENLEIRDVENVIPVRTQKINQHREESHIGLQKQARKMKEMSNKQMPTVLIGQTVKVKIPEVDRSKVDARTLLAVVLKVVDGKFYRLGTKAGTLSQLFTRNQFTLCEDIFLKSAIIPENEIGIRQAVLQLSLTGGQGLIRCDCLKKCITNRCKCRAKNVLCNSRCHSSQACTNK</sequence>
<feature type="region of interest" description="Disordered" evidence="2">
    <location>
        <begin position="1"/>
        <end position="22"/>
    </location>
</feature>
<reference evidence="3" key="2">
    <citation type="submission" date="2022-06" db="UniProtKB">
        <authorList>
            <consortium name="EnsemblMetazoa"/>
        </authorList>
    </citation>
    <scope>IDENTIFICATION</scope>
</reference>
<dbReference type="KEGG" id="api:103308978"/>
<dbReference type="OrthoDB" id="6593839at2759"/>
<evidence type="ECO:0000313" key="4">
    <source>
        <dbReference type="Proteomes" id="UP000007819"/>
    </source>
</evidence>
<organism evidence="3 4">
    <name type="scientific">Acyrthosiphon pisum</name>
    <name type="common">Pea aphid</name>
    <dbReference type="NCBI Taxonomy" id="7029"/>
    <lineage>
        <taxon>Eukaryota</taxon>
        <taxon>Metazoa</taxon>
        <taxon>Ecdysozoa</taxon>
        <taxon>Arthropoda</taxon>
        <taxon>Hexapoda</taxon>
        <taxon>Insecta</taxon>
        <taxon>Pterygota</taxon>
        <taxon>Neoptera</taxon>
        <taxon>Paraneoptera</taxon>
        <taxon>Hemiptera</taxon>
        <taxon>Sternorrhyncha</taxon>
        <taxon>Aphidomorpha</taxon>
        <taxon>Aphidoidea</taxon>
        <taxon>Aphididae</taxon>
        <taxon>Macrosiphini</taxon>
        <taxon>Acyrthosiphon</taxon>
    </lineage>
</organism>
<accession>A0A8R2F8R4</accession>
<reference evidence="4" key="1">
    <citation type="submission" date="2010-06" db="EMBL/GenBank/DDBJ databases">
        <authorList>
            <person name="Jiang H."/>
            <person name="Abraham K."/>
            <person name="Ali S."/>
            <person name="Alsbrooks S.L."/>
            <person name="Anim B.N."/>
            <person name="Anosike U.S."/>
            <person name="Attaway T."/>
            <person name="Bandaranaike D.P."/>
            <person name="Battles P.K."/>
            <person name="Bell S.N."/>
            <person name="Bell A.V."/>
            <person name="Beltran B."/>
            <person name="Bickham C."/>
            <person name="Bustamante Y."/>
            <person name="Caleb T."/>
            <person name="Canada A."/>
            <person name="Cardenas V."/>
            <person name="Carter K."/>
            <person name="Chacko J."/>
            <person name="Chandrabose M.N."/>
            <person name="Chavez D."/>
            <person name="Chavez A."/>
            <person name="Chen L."/>
            <person name="Chu H.-S."/>
            <person name="Claassen K.J."/>
            <person name="Cockrell R."/>
            <person name="Collins M."/>
            <person name="Cooper J.A."/>
            <person name="Cree A."/>
            <person name="Curry S.M."/>
            <person name="Da Y."/>
            <person name="Dao M.D."/>
            <person name="Das B."/>
            <person name="Davila M.-L."/>
            <person name="Davy-Carroll L."/>
            <person name="Denson S."/>
            <person name="Dinh H."/>
            <person name="Ebong V.E."/>
            <person name="Edwards J.R."/>
            <person name="Egan A."/>
            <person name="El-Daye J."/>
            <person name="Escobedo L."/>
            <person name="Fernandez S."/>
            <person name="Fernando P.R."/>
            <person name="Flagg N."/>
            <person name="Forbes L.D."/>
            <person name="Fowler R.G."/>
            <person name="Fu Q."/>
            <person name="Gabisi R.A."/>
            <person name="Ganer J."/>
            <person name="Garbino Pronczuk A."/>
            <person name="Garcia R.M."/>
            <person name="Garner T."/>
            <person name="Garrett T.E."/>
            <person name="Gonzalez D.A."/>
            <person name="Hamid H."/>
            <person name="Hawkins E.S."/>
            <person name="Hirani K."/>
            <person name="Hogues M.E."/>
            <person name="Hollins B."/>
            <person name="Hsiao C.-H."/>
            <person name="Jabil R."/>
            <person name="James M.L."/>
            <person name="Jhangiani S.N."/>
            <person name="Johnson B."/>
            <person name="Johnson Q."/>
            <person name="Joshi V."/>
            <person name="Kalu J.B."/>
            <person name="Kam C."/>
            <person name="Kashfia A."/>
            <person name="Keebler J."/>
            <person name="Kisamo H."/>
            <person name="Kovar C.L."/>
            <person name="Lago L.A."/>
            <person name="Lai C.-Y."/>
            <person name="Laidlaw J."/>
            <person name="Lara F."/>
            <person name="Le T.-K."/>
            <person name="Lee S.L."/>
            <person name="Legall F.H."/>
            <person name="Lemon S.J."/>
            <person name="Lewis L.R."/>
            <person name="Li B."/>
            <person name="Liu Y."/>
            <person name="Liu Y.-S."/>
            <person name="Lopez J."/>
            <person name="Lozado R.J."/>
            <person name="Lu J."/>
            <person name="Madu R.C."/>
            <person name="Maheshwari M."/>
            <person name="Maheshwari R."/>
            <person name="Malloy K."/>
            <person name="Martinez E."/>
            <person name="Mathew T."/>
            <person name="Mercado I.C."/>
            <person name="Mercado C."/>
            <person name="Meyer B."/>
            <person name="Montgomery K."/>
            <person name="Morgan M.B."/>
            <person name="Munidasa M."/>
            <person name="Nazareth L.V."/>
            <person name="Nelson J."/>
            <person name="Ng B.M."/>
            <person name="Nguyen N.B."/>
            <person name="Nguyen P.Q."/>
            <person name="Nguyen T."/>
            <person name="Obregon M."/>
            <person name="Okwuonu G.O."/>
            <person name="Onwere C.G."/>
            <person name="Orozco G."/>
            <person name="Parra A."/>
            <person name="Patel S."/>
            <person name="Patil S."/>
            <person name="Perez A."/>
            <person name="Perez Y."/>
            <person name="Pham C."/>
            <person name="Primus E.L."/>
            <person name="Pu L.-L."/>
            <person name="Puazo M."/>
            <person name="Qin X."/>
            <person name="Quiroz J.B."/>
            <person name="Reese J."/>
            <person name="Richards S."/>
            <person name="Rives C.M."/>
            <person name="Robberts R."/>
            <person name="Ruiz S.J."/>
            <person name="Ruiz M.J."/>
            <person name="Santibanez J."/>
            <person name="Schneider B.W."/>
            <person name="Sisson I."/>
            <person name="Smith M."/>
            <person name="Sodergren E."/>
            <person name="Song X.-Z."/>
            <person name="Song B.B."/>
            <person name="Summersgill H."/>
            <person name="Thelus R."/>
            <person name="Thornton R.D."/>
            <person name="Trejos Z.Y."/>
            <person name="Usmani K."/>
            <person name="Vattathil S."/>
            <person name="Villasana D."/>
            <person name="Walker D.L."/>
            <person name="Wang S."/>
            <person name="Wang K."/>
            <person name="White C.S."/>
            <person name="Williams A.C."/>
            <person name="Williamson J."/>
            <person name="Wilson K."/>
            <person name="Woghiren I.O."/>
            <person name="Woodworth J.R."/>
            <person name="Worley K.C."/>
            <person name="Wright R.A."/>
            <person name="Wu W."/>
            <person name="Young L."/>
            <person name="Zhang L."/>
            <person name="Zhang J."/>
            <person name="Zhu Y."/>
            <person name="Muzny D.M."/>
            <person name="Weinstock G."/>
            <person name="Gibbs R.A."/>
        </authorList>
    </citation>
    <scope>NUCLEOTIDE SEQUENCE [LARGE SCALE GENOMIC DNA]</scope>
    <source>
        <strain evidence="4">LSR1</strain>
    </source>
</reference>
<proteinExistence type="predicted"/>
<evidence type="ECO:0000313" key="3">
    <source>
        <dbReference type="EnsemblMetazoa" id="XP_008181593.1"/>
    </source>
</evidence>
<dbReference type="EnsemblMetazoa" id="XM_008183371.1">
    <property type="protein sequence ID" value="XP_008181593.1"/>
    <property type="gene ID" value="LOC103308978"/>
</dbReference>
<keyword evidence="1" id="KW-0175">Coiled coil</keyword>
<name>A0A8R2F8R4_ACYPI</name>
<dbReference type="GeneID" id="103308978"/>